<dbReference type="AlphaFoldDB" id="A0AAU9DFQ9"/>
<dbReference type="Gene3D" id="3.40.190.120">
    <property type="entry name" value="Osmoprotection protein (prox), domain 2"/>
    <property type="match status" value="1"/>
</dbReference>
<dbReference type="GO" id="GO:0022857">
    <property type="term" value="F:transmembrane transporter activity"/>
    <property type="evidence" value="ECO:0007669"/>
    <property type="project" value="InterPro"/>
</dbReference>
<dbReference type="Pfam" id="PF04069">
    <property type="entry name" value="OpuAC"/>
    <property type="match status" value="1"/>
</dbReference>
<organism evidence="2 3">
    <name type="scientific">Xylocopilactobacillus apis</name>
    <dbReference type="NCBI Taxonomy" id="2932183"/>
    <lineage>
        <taxon>Bacteria</taxon>
        <taxon>Bacillati</taxon>
        <taxon>Bacillota</taxon>
        <taxon>Bacilli</taxon>
        <taxon>Lactobacillales</taxon>
        <taxon>Lactobacillaceae</taxon>
        <taxon>Xylocopilactobacillus</taxon>
    </lineage>
</organism>
<dbReference type="GO" id="GO:0043190">
    <property type="term" value="C:ATP-binding cassette (ABC) transporter complex"/>
    <property type="evidence" value="ECO:0007669"/>
    <property type="project" value="InterPro"/>
</dbReference>
<proteinExistence type="predicted"/>
<evidence type="ECO:0000313" key="3">
    <source>
        <dbReference type="Proteomes" id="UP001321804"/>
    </source>
</evidence>
<dbReference type="InterPro" id="IPR007210">
    <property type="entry name" value="ABC_Gly_betaine_transp_sub-bd"/>
</dbReference>
<reference evidence="2 3" key="1">
    <citation type="journal article" date="2023" name="Microbiol. Spectr.">
        <title>Symbiosis of Carpenter Bees with Uncharacterized Lactic Acid Bacteria Showing NAD Auxotrophy.</title>
        <authorList>
            <person name="Kawasaki S."/>
            <person name="Ozawa K."/>
            <person name="Mori T."/>
            <person name="Yamamoto A."/>
            <person name="Ito M."/>
            <person name="Ohkuma M."/>
            <person name="Sakamoto M."/>
            <person name="Matsutani M."/>
        </authorList>
    </citation>
    <scope>NUCLEOTIDE SEQUENCE [LARGE SCALE GENOMIC DNA]</scope>
    <source>
        <strain evidence="2 3">KimC2</strain>
    </source>
</reference>
<dbReference type="EMBL" id="AP026801">
    <property type="protein sequence ID" value="BDR57091.1"/>
    <property type="molecule type" value="Genomic_DNA"/>
</dbReference>
<protein>
    <recommendedName>
        <fullName evidence="1">ABC-type glycine betaine transport system substrate-binding domain-containing protein</fullName>
    </recommendedName>
</protein>
<gene>
    <name evidence="2" type="ORF">KIMC2_16530</name>
</gene>
<dbReference type="Proteomes" id="UP001321804">
    <property type="component" value="Chromosome"/>
</dbReference>
<dbReference type="Gene3D" id="3.40.190.10">
    <property type="entry name" value="Periplasmic binding protein-like II"/>
    <property type="match status" value="1"/>
</dbReference>
<evidence type="ECO:0000259" key="1">
    <source>
        <dbReference type="Pfam" id="PF04069"/>
    </source>
</evidence>
<evidence type="ECO:0000313" key="2">
    <source>
        <dbReference type="EMBL" id="BDR57091.1"/>
    </source>
</evidence>
<dbReference type="SUPFAM" id="SSF53850">
    <property type="entry name" value="Periplasmic binding protein-like II"/>
    <property type="match status" value="1"/>
</dbReference>
<dbReference type="KEGG" id="xak:KIMC2_16530"/>
<name>A0AAU9DFQ9_9LACO</name>
<sequence length="123" mass="14145">MLGLEKKYGKFKFKSTAVYDNSLKYQILKSNKADATPAYTTEGQLANSKEYTVLKDDRNFWPSYNIVPVIRIKTLKLHPKVKGLLNKINKKLTTKTIIRLNADVDSHGKSYQKVAKNFYKSIK</sequence>
<accession>A0AAU9DFQ9</accession>
<keyword evidence="3" id="KW-1185">Reference proteome</keyword>
<feature type="domain" description="ABC-type glycine betaine transport system substrate-binding" evidence="1">
    <location>
        <begin position="3"/>
        <end position="120"/>
    </location>
</feature>